<dbReference type="RefSeq" id="WP_015747165.1">
    <property type="nucleotide sequence ID" value="NC_013235.1"/>
</dbReference>
<dbReference type="AlphaFoldDB" id="C8XH58"/>
<dbReference type="Proteomes" id="UP000002218">
    <property type="component" value="Chromosome"/>
</dbReference>
<reference evidence="4" key="1">
    <citation type="submission" date="2009-09" db="EMBL/GenBank/DDBJ databases">
        <title>The complete genome of Nakamurella multipartita DSM 44233.</title>
        <authorList>
            <consortium name="US DOE Joint Genome Institute (JGI-PGF)"/>
            <person name="Lucas S."/>
            <person name="Copeland A."/>
            <person name="Lapidus A."/>
            <person name="Glavina del Rio T."/>
            <person name="Dalin E."/>
            <person name="Tice H."/>
            <person name="Bruce D."/>
            <person name="Goodwin L."/>
            <person name="Pitluck S."/>
            <person name="Kyrpides N."/>
            <person name="Mavromatis K."/>
            <person name="Ivanova N."/>
            <person name="Ovchinnikova G."/>
            <person name="Sims D."/>
            <person name="Meincke L."/>
            <person name="Brettin T."/>
            <person name="Detter J.C."/>
            <person name="Han C."/>
            <person name="Larimer F."/>
            <person name="Land M."/>
            <person name="Hauser L."/>
            <person name="Markowitz V."/>
            <person name="Cheng J.-F."/>
            <person name="Hugenholtz P."/>
            <person name="Woyke T."/>
            <person name="Wu D."/>
            <person name="Klenk H.-P."/>
            <person name="Eisen J.A."/>
        </authorList>
    </citation>
    <scope>NUCLEOTIDE SEQUENCE [LARGE SCALE GENOMIC DNA]</scope>
    <source>
        <strain evidence="4">ATCC 700099 / DSM 44233 / CIP 104796 / JCM 9543 / NBRC 105858 / Y-104</strain>
    </source>
</reference>
<dbReference type="OrthoDB" id="3671213at2"/>
<feature type="domain" description="Mycothiol-dependent maleylpyruvate isomerase metal-binding" evidence="2">
    <location>
        <begin position="14"/>
        <end position="140"/>
    </location>
</feature>
<proteinExistence type="predicted"/>
<accession>C8XH58</accession>
<evidence type="ECO:0000313" key="3">
    <source>
        <dbReference type="EMBL" id="ACV78264.1"/>
    </source>
</evidence>
<name>C8XH58_NAKMY</name>
<evidence type="ECO:0000259" key="1">
    <source>
        <dbReference type="Pfam" id="PF07398"/>
    </source>
</evidence>
<dbReference type="Gene3D" id="1.20.120.450">
    <property type="entry name" value="dinb family like domain"/>
    <property type="match status" value="1"/>
</dbReference>
<sequence>MSTDDTARLIQVVADRSARLAADFARTAADRVVPTCPDWTAADLIGHLGGVQRFVTDVVTRQRRTMPDDHDLQAMFATPDRADGAALIEWFDTGTAGVTAALRGAPADLQTIVFLADPGPARHYWARRQAHEATVHGVDMLAARLGRFPTTAEAAVERDLAVDGIDEFLGSFLPRPESTLHSDRPYRVTVEATDAPSRWTVRVSAEPPEALRHAPDDDPVDLRLRGSAADLYLSLWGRGGQVRTTGPAELQAHWQAHTHV</sequence>
<dbReference type="PANTHER" id="PTHR40758">
    <property type="entry name" value="CONSERVED PROTEIN"/>
    <property type="match status" value="1"/>
</dbReference>
<dbReference type="Pfam" id="PF11716">
    <property type="entry name" value="MDMPI_N"/>
    <property type="match status" value="1"/>
</dbReference>
<dbReference type="PANTHER" id="PTHR40758:SF1">
    <property type="entry name" value="CONSERVED PROTEIN"/>
    <property type="match status" value="1"/>
</dbReference>
<protein>
    <recommendedName>
        <fullName evidence="5">Mycothiol-dependent maleylpyruvate isomerase metal-binding domain-containing protein</fullName>
    </recommendedName>
</protein>
<dbReference type="GO" id="GO:0005886">
    <property type="term" value="C:plasma membrane"/>
    <property type="evidence" value="ECO:0007669"/>
    <property type="project" value="TreeGrafter"/>
</dbReference>
<dbReference type="InParanoid" id="C8XH58"/>
<dbReference type="eggNOG" id="COG0511">
    <property type="taxonomic scope" value="Bacteria"/>
</dbReference>
<evidence type="ECO:0008006" key="5">
    <source>
        <dbReference type="Google" id="ProtNLM"/>
    </source>
</evidence>
<dbReference type="KEGG" id="nml:Namu_1875"/>
<dbReference type="InterPro" id="IPR034660">
    <property type="entry name" value="DinB/YfiT-like"/>
</dbReference>
<dbReference type="InterPro" id="IPR010872">
    <property type="entry name" value="MDMPI_C-term_domain"/>
</dbReference>
<organism evidence="3 4">
    <name type="scientific">Nakamurella multipartita (strain ATCC 700099 / DSM 44233 / CIP 104796 / JCM 9543 / NBRC 105858 / Y-104)</name>
    <name type="common">Microsphaera multipartita</name>
    <dbReference type="NCBI Taxonomy" id="479431"/>
    <lineage>
        <taxon>Bacteria</taxon>
        <taxon>Bacillati</taxon>
        <taxon>Actinomycetota</taxon>
        <taxon>Actinomycetes</taxon>
        <taxon>Nakamurellales</taxon>
        <taxon>Nakamurellaceae</taxon>
        <taxon>Nakamurella</taxon>
    </lineage>
</organism>
<dbReference type="EMBL" id="CP001737">
    <property type="protein sequence ID" value="ACV78264.1"/>
    <property type="molecule type" value="Genomic_DNA"/>
</dbReference>
<dbReference type="SUPFAM" id="SSF109854">
    <property type="entry name" value="DinB/YfiT-like putative metalloenzymes"/>
    <property type="match status" value="1"/>
</dbReference>
<dbReference type="HOGENOM" id="CLU_070584_1_0_11"/>
<feature type="domain" description="MDMPI C-terminal" evidence="1">
    <location>
        <begin position="159"/>
        <end position="249"/>
    </location>
</feature>
<dbReference type="STRING" id="479431.Namu_1875"/>
<reference evidence="3 4" key="2">
    <citation type="journal article" date="2010" name="Stand. Genomic Sci.">
        <title>Complete genome sequence of Nakamurella multipartita type strain (Y-104).</title>
        <authorList>
            <person name="Tice H."/>
            <person name="Mayilraj S."/>
            <person name="Sims D."/>
            <person name="Lapidus A."/>
            <person name="Nolan M."/>
            <person name="Lucas S."/>
            <person name="Glavina Del Rio T."/>
            <person name="Copeland A."/>
            <person name="Cheng J.F."/>
            <person name="Meincke L."/>
            <person name="Bruce D."/>
            <person name="Goodwin L."/>
            <person name="Pitluck S."/>
            <person name="Ivanova N."/>
            <person name="Mavromatis K."/>
            <person name="Ovchinnikova G."/>
            <person name="Pati A."/>
            <person name="Chen A."/>
            <person name="Palaniappan K."/>
            <person name="Land M."/>
            <person name="Hauser L."/>
            <person name="Chang Y.J."/>
            <person name="Jeffries C.D."/>
            <person name="Detter J.C."/>
            <person name="Brettin T."/>
            <person name="Rohde M."/>
            <person name="Goker M."/>
            <person name="Bristow J."/>
            <person name="Eisen J.A."/>
            <person name="Markowitz V."/>
            <person name="Hugenholtz P."/>
            <person name="Kyrpides N.C."/>
            <person name="Klenk H.P."/>
            <person name="Chen F."/>
        </authorList>
    </citation>
    <scope>NUCLEOTIDE SEQUENCE [LARGE SCALE GENOMIC DNA]</scope>
    <source>
        <strain evidence="4">ATCC 700099 / DSM 44233 / CIP 104796 / JCM 9543 / NBRC 105858 / Y-104</strain>
    </source>
</reference>
<dbReference type="InterPro" id="IPR017517">
    <property type="entry name" value="Maleyloyr_isom"/>
</dbReference>
<evidence type="ECO:0000259" key="2">
    <source>
        <dbReference type="Pfam" id="PF11716"/>
    </source>
</evidence>
<dbReference type="NCBIfam" id="TIGR03083">
    <property type="entry name" value="maleylpyruvate isomerase family mycothiol-dependent enzyme"/>
    <property type="match status" value="1"/>
</dbReference>
<dbReference type="Pfam" id="PF07398">
    <property type="entry name" value="MDMPI_C"/>
    <property type="match status" value="1"/>
</dbReference>
<gene>
    <name evidence="3" type="ordered locus">Namu_1875</name>
</gene>
<evidence type="ECO:0000313" key="4">
    <source>
        <dbReference type="Proteomes" id="UP000002218"/>
    </source>
</evidence>
<keyword evidence="4" id="KW-1185">Reference proteome</keyword>
<dbReference type="GO" id="GO:0046872">
    <property type="term" value="F:metal ion binding"/>
    <property type="evidence" value="ECO:0007669"/>
    <property type="project" value="InterPro"/>
</dbReference>
<dbReference type="InterPro" id="IPR024344">
    <property type="entry name" value="MDMPI_metal-binding"/>
</dbReference>